<name>A0ABV6JN63_9PROT</name>
<dbReference type="EMBL" id="JBHLUN010000001">
    <property type="protein sequence ID" value="MFC0406925.1"/>
    <property type="molecule type" value="Genomic_DNA"/>
</dbReference>
<comment type="caution">
    <text evidence="1">The sequence shown here is derived from an EMBL/GenBank/DDBJ whole genome shotgun (WGS) entry which is preliminary data.</text>
</comment>
<evidence type="ECO:0008006" key="3">
    <source>
        <dbReference type="Google" id="ProtNLM"/>
    </source>
</evidence>
<reference evidence="1 2" key="1">
    <citation type="submission" date="2024-09" db="EMBL/GenBank/DDBJ databases">
        <authorList>
            <person name="Sun Q."/>
            <person name="Mori K."/>
        </authorList>
    </citation>
    <scope>NUCLEOTIDE SEQUENCE [LARGE SCALE GENOMIC DNA]</scope>
    <source>
        <strain evidence="1 2">TBRC 5777</strain>
    </source>
</reference>
<evidence type="ECO:0000313" key="2">
    <source>
        <dbReference type="Proteomes" id="UP001589865"/>
    </source>
</evidence>
<proteinExistence type="predicted"/>
<dbReference type="RefSeq" id="WP_377042614.1">
    <property type="nucleotide sequence ID" value="NZ_JBHLUN010000001.1"/>
</dbReference>
<dbReference type="InterPro" id="IPR008930">
    <property type="entry name" value="Terpenoid_cyclase/PrenylTrfase"/>
</dbReference>
<keyword evidence="2" id="KW-1185">Reference proteome</keyword>
<sequence length="340" mass="37449">MSTASQDMTGVKMLRIDDIVERAAETVARCNLGSPGSYRRWAEGGEPGVNPYGCADAANILYTIGRFPGEPEERAGWVAALRGLQDPTDGLYRESTHHPVHTTAHCVAALELFDARPERPLSGLHRYLAPDALHSYLGKLEWRSNPWRASHQGAGLYAALVVAGEASPDWEEAYFSWFAGQADPATGLWRRGQVAPVPHNGVATLMPHLAGTFHYLFNHEYARRPLPFPASLVDTCLAVRAEGAFPLARRVGFAEVDWVYCLNRALRQSHHRATACRAALEAFTEEYVGFLRTPEADEGLLDLHQCFGVLCALAELQAALPGMVRTAVPLRLVLDRRPFI</sequence>
<accession>A0ABV6JN63</accession>
<dbReference type="Proteomes" id="UP001589865">
    <property type="component" value="Unassembled WGS sequence"/>
</dbReference>
<evidence type="ECO:0000313" key="1">
    <source>
        <dbReference type="EMBL" id="MFC0406925.1"/>
    </source>
</evidence>
<dbReference type="SUPFAM" id="SSF48239">
    <property type="entry name" value="Terpenoid cyclases/Protein prenyltransferases"/>
    <property type="match status" value="1"/>
</dbReference>
<gene>
    <name evidence="1" type="ORF">ACFFGY_01605</name>
</gene>
<protein>
    <recommendedName>
        <fullName evidence="3">Prenyltransferase</fullName>
    </recommendedName>
</protein>
<organism evidence="1 2">
    <name type="scientific">Roseomonas elaeocarpi</name>
    <dbReference type="NCBI Taxonomy" id="907779"/>
    <lineage>
        <taxon>Bacteria</taxon>
        <taxon>Pseudomonadati</taxon>
        <taxon>Pseudomonadota</taxon>
        <taxon>Alphaproteobacteria</taxon>
        <taxon>Acetobacterales</taxon>
        <taxon>Roseomonadaceae</taxon>
        <taxon>Roseomonas</taxon>
    </lineage>
</organism>